<feature type="transmembrane region" description="Helical" evidence="1">
    <location>
        <begin position="285"/>
        <end position="305"/>
    </location>
</feature>
<feature type="transmembrane region" description="Helical" evidence="1">
    <location>
        <begin position="208"/>
        <end position="226"/>
    </location>
</feature>
<organism evidence="3 4">
    <name type="scientific">Allosphingosinicella deserti</name>
    <dbReference type="NCBI Taxonomy" id="2116704"/>
    <lineage>
        <taxon>Bacteria</taxon>
        <taxon>Pseudomonadati</taxon>
        <taxon>Pseudomonadota</taxon>
        <taxon>Alphaproteobacteria</taxon>
        <taxon>Sphingomonadales</taxon>
        <taxon>Sphingomonadaceae</taxon>
        <taxon>Allosphingosinicella</taxon>
    </lineage>
</organism>
<gene>
    <name evidence="3" type="ORF">C7I55_24405</name>
</gene>
<feature type="transmembrane region" description="Helical" evidence="1">
    <location>
        <begin position="326"/>
        <end position="348"/>
    </location>
</feature>
<feature type="domain" description="Heparan-alpha-glucosaminide N-acetyltransferase catalytic" evidence="2">
    <location>
        <begin position="24"/>
        <end position="232"/>
    </location>
</feature>
<sequence>MATHGQDQRSNTFAVRAEAQRPDRIGSIDLLRGIVMIVMALDHVRDFIHQVAMAGSPTDLSTTTAWVFGTRWITHVCAPAFALTAGLGAYLGAHSGKGRVPRFLVMRGLWLMLIELLVMRIALYFSWSPESPVLLLVLWSLGLSMVVLAGLIRIPIRVLGVVAVATILLHPLLDGIPASAFGACAGLWNIVHQVGAFSLGGVTVVTPYPLVPWVAVMALGFALGPLFHGPPEGRRRRLWMLGGIALAGFTAMRLLNLYGDPVPWRAQATPLFTILSFLNTSKYPASPAFLLMTLSFSLFLLAAFDRVKPAAHAATRLVRVFGQVPLFFYVLHFFLAHAIASGLAFLSYGPSALDFVLLPYPSIGGPADRFPPGFGHDLETTYLTWGVVLILCYPLCRWFAGVKSRRGHWWLRYL</sequence>
<comment type="caution">
    <text evidence="3">The sequence shown here is derived from an EMBL/GenBank/DDBJ whole genome shotgun (WGS) entry which is preliminary data.</text>
</comment>
<evidence type="ECO:0000313" key="4">
    <source>
        <dbReference type="Proteomes" id="UP000241167"/>
    </source>
</evidence>
<keyword evidence="1" id="KW-0472">Membrane</keyword>
<dbReference type="OrthoDB" id="508112at2"/>
<dbReference type="Pfam" id="PF07786">
    <property type="entry name" value="HGSNAT_cat"/>
    <property type="match status" value="1"/>
</dbReference>
<keyword evidence="4" id="KW-1185">Reference proteome</keyword>
<protein>
    <recommendedName>
        <fullName evidence="2">Heparan-alpha-glucosaminide N-acetyltransferase catalytic domain-containing protein</fullName>
    </recommendedName>
</protein>
<dbReference type="InterPro" id="IPR012429">
    <property type="entry name" value="HGSNAT_cat"/>
</dbReference>
<evidence type="ECO:0000259" key="2">
    <source>
        <dbReference type="Pfam" id="PF07786"/>
    </source>
</evidence>
<keyword evidence="1" id="KW-1133">Transmembrane helix</keyword>
<reference evidence="3 4" key="1">
    <citation type="submission" date="2018-03" db="EMBL/GenBank/DDBJ databases">
        <title>The draft genome of Sphingosinicella sp. GL-C-18.</title>
        <authorList>
            <person name="Liu L."/>
            <person name="Li L."/>
            <person name="Liang L."/>
            <person name="Zhang X."/>
            <person name="Wang T."/>
        </authorList>
    </citation>
    <scope>NUCLEOTIDE SEQUENCE [LARGE SCALE GENOMIC DNA]</scope>
    <source>
        <strain evidence="3 4">GL-C-18</strain>
    </source>
</reference>
<feature type="transmembrane region" description="Helical" evidence="1">
    <location>
        <begin position="72"/>
        <end position="92"/>
    </location>
</feature>
<feature type="transmembrane region" description="Helical" evidence="1">
    <location>
        <begin position="238"/>
        <end position="255"/>
    </location>
</feature>
<evidence type="ECO:0000313" key="3">
    <source>
        <dbReference type="EMBL" id="PSJ36856.1"/>
    </source>
</evidence>
<dbReference type="AlphaFoldDB" id="A0A2P7QG06"/>
<dbReference type="PANTHER" id="PTHR40407">
    <property type="entry name" value="MEMBRANE PROTEIN-LIKE PROTEIN"/>
    <property type="match status" value="1"/>
</dbReference>
<dbReference type="EMBL" id="PXYI01000011">
    <property type="protein sequence ID" value="PSJ36856.1"/>
    <property type="molecule type" value="Genomic_DNA"/>
</dbReference>
<dbReference type="Proteomes" id="UP000241167">
    <property type="component" value="Unassembled WGS sequence"/>
</dbReference>
<feature type="transmembrane region" description="Helical" evidence="1">
    <location>
        <begin position="159"/>
        <end position="188"/>
    </location>
</feature>
<evidence type="ECO:0000256" key="1">
    <source>
        <dbReference type="SAM" id="Phobius"/>
    </source>
</evidence>
<keyword evidence="1" id="KW-0812">Transmembrane</keyword>
<feature type="transmembrane region" description="Helical" evidence="1">
    <location>
        <begin position="104"/>
        <end position="127"/>
    </location>
</feature>
<name>A0A2P7QG06_9SPHN</name>
<proteinExistence type="predicted"/>
<feature type="transmembrane region" description="Helical" evidence="1">
    <location>
        <begin position="382"/>
        <end position="400"/>
    </location>
</feature>
<dbReference type="PANTHER" id="PTHR40407:SF1">
    <property type="entry name" value="HEPARAN-ALPHA-GLUCOSAMINIDE N-ACETYLTRANSFERASE CATALYTIC DOMAIN-CONTAINING PROTEIN"/>
    <property type="match status" value="1"/>
</dbReference>
<dbReference type="RefSeq" id="WP_106515670.1">
    <property type="nucleotide sequence ID" value="NZ_PXYI01000011.1"/>
</dbReference>
<feature type="transmembrane region" description="Helical" evidence="1">
    <location>
        <begin position="133"/>
        <end position="152"/>
    </location>
</feature>
<accession>A0A2P7QG06</accession>